<keyword evidence="5" id="KW-1185">Reference proteome</keyword>
<dbReference type="NCBIfam" id="TIGR02601">
    <property type="entry name" value="autotrns_rpt"/>
    <property type="match status" value="1"/>
</dbReference>
<dbReference type="Proteomes" id="UP000249005">
    <property type="component" value="Chromosome 1"/>
</dbReference>
<dbReference type="GO" id="GO:0019867">
    <property type="term" value="C:outer membrane"/>
    <property type="evidence" value="ECO:0007669"/>
    <property type="project" value="InterPro"/>
</dbReference>
<dbReference type="InterPro" id="IPR036709">
    <property type="entry name" value="Autotransporte_beta_dom_sf"/>
</dbReference>
<dbReference type="EMBL" id="LS483470">
    <property type="protein sequence ID" value="SQI43752.1"/>
    <property type="molecule type" value="Genomic_DNA"/>
</dbReference>
<evidence type="ECO:0000256" key="2">
    <source>
        <dbReference type="ARBA" id="ARBA00023026"/>
    </source>
</evidence>
<dbReference type="OrthoDB" id="6462569at2"/>
<evidence type="ECO:0000259" key="3">
    <source>
        <dbReference type="PROSITE" id="PS51208"/>
    </source>
</evidence>
<dbReference type="InterPro" id="IPR043990">
    <property type="entry name" value="AC_1"/>
</dbReference>
<dbReference type="InterPro" id="IPR013425">
    <property type="entry name" value="Autotrns_rpt"/>
</dbReference>
<dbReference type="SUPFAM" id="SSF51126">
    <property type="entry name" value="Pectin lyase-like"/>
    <property type="match status" value="1"/>
</dbReference>
<protein>
    <submittedName>
        <fullName evidence="4">Outer membrane protein IcsA autotransporter</fullName>
    </submittedName>
</protein>
<dbReference type="PANTHER" id="PTHR35037">
    <property type="entry name" value="C-TERMINAL REGION OF AIDA-LIKE PROTEIN"/>
    <property type="match status" value="1"/>
</dbReference>
<dbReference type="Gene3D" id="2.160.20.20">
    <property type="match status" value="1"/>
</dbReference>
<dbReference type="Gene3D" id="2.40.128.130">
    <property type="entry name" value="Autotransporter beta-domain"/>
    <property type="match status" value="1"/>
</dbReference>
<evidence type="ECO:0000256" key="1">
    <source>
        <dbReference type="ARBA" id="ARBA00022729"/>
    </source>
</evidence>
<dbReference type="KEGG" id="lri:NCTC12151_03215"/>
<dbReference type="Pfam" id="PF13018">
    <property type="entry name" value="ESPR"/>
    <property type="match status" value="1"/>
</dbReference>
<dbReference type="SUPFAM" id="SSF103515">
    <property type="entry name" value="Autotransporter"/>
    <property type="match status" value="1"/>
</dbReference>
<dbReference type="SMART" id="SM00869">
    <property type="entry name" value="Autotransporter"/>
    <property type="match status" value="1"/>
</dbReference>
<dbReference type="InterPro" id="IPR006315">
    <property type="entry name" value="OM_autotransptr_brl_dom"/>
</dbReference>
<evidence type="ECO:0000313" key="4">
    <source>
        <dbReference type="EMBL" id="SQI43752.1"/>
    </source>
</evidence>
<gene>
    <name evidence="4" type="primary">icsA_21</name>
    <name evidence="4" type="ORF">NCTC12151_03215</name>
</gene>
<dbReference type="InterPro" id="IPR012332">
    <property type="entry name" value="Autotransporter_pectin_lyase_C"/>
</dbReference>
<dbReference type="PROSITE" id="PS51208">
    <property type="entry name" value="AUTOTRANSPORTER"/>
    <property type="match status" value="1"/>
</dbReference>
<dbReference type="PANTHER" id="PTHR35037:SF3">
    <property type="entry name" value="C-TERMINAL REGION OF AIDA-LIKE PROTEIN"/>
    <property type="match status" value="1"/>
</dbReference>
<evidence type="ECO:0000313" key="5">
    <source>
        <dbReference type="Proteomes" id="UP000249005"/>
    </source>
</evidence>
<keyword evidence="1" id="KW-0732">Signal</keyword>
<dbReference type="Pfam" id="PF18883">
    <property type="entry name" value="AC_1"/>
    <property type="match status" value="1"/>
</dbReference>
<sequence length="2484" mass="258739">MNKSYRVVFNFNLGIWIAVGEFARGKKKAGKSLTARIKPRALMLPLLFLTNYVYAADCTSTQLPPVAGASAGVYECYVSGALQDTNGDGKIDAIDTTNSANYKNRNQVFNSDTVFSLSNGVQWLPAVNGPTTPLPVDYVNASDLYDKGALTITDKNGNVLTSLPTIDDWNLDATGGKTQISWVKTDGTTGYADVYDIDGIGITKDINAATGFAAQIITSQPTEPFINLTLATISGAAKLDLVSNGVQNADGFAIDWQPGQVKQSSFFVAENGGTINQAADTPIRVTFAYTDGVNNPTDNTPVSGDFGPTKVLSGSSVTFQGANYVIDSKDALNRYNQALIAAIQDNTLTASDYESWFRKAFKDGSPEYTYTYDPSKVDYTDYYITPEMRASIGKRAIFEADGTGVVNLNANVAAIGQPSIQAYNAWAHDGGTVNNHGDVIVNNAGTQNALIESGAAFNNTGTLTFNVDGTNWADQVANSGSVYTNTASGVISVSTSKKNNAGGSYPNRYAKYSRNVATEVLDGASAINQGSYFIGTSEPSGSVGTATGVHIVNSGSFLNSGTMTIGKNASGGDVTLKGGSNAETLYVDESYNAASAYVNNSGAAISMRNDGTININRTAQNSVAMNIGEDPVLSNTTGSVFVPKNVTVENTGTINVNGKNSAGLKAAGAFTLANSDRIINTGIINVTGAGSSGIFAASGAEIINDGSVVVTGTASLNNRAYGIRADNATVSLESNSSLTVKGSYTTGLYARTGGQINVNGGTIAVPVDANATNQVVFWVSGKNAEGVTSTINFSNPTNYSLENNNSTLFRVDQGATYNGNSSNLETVNVDGDGSNGYTIATRGTTFISSATTLNVNGAGATGINVNSGAGTDNRVNLTRDTEISVNGRGATIATVDGNTYDVLGNKVGQDGAKLITEAQLKAGNGGQVAENAIGYKIINKGELVQNGTINFSNASNTTGVYIDGGTLTNNGAITSNGIGVDVYQTGSDTSVVNNASDITAINGTAAIRLNNRASLKVGGSGTITGHGTADAIRVMSGASLTTDGAKIVVNGTGSGIHFLNTASDAAGSTFHLSGSGTISVTGNNAAGITLEGQNSSGNPTMSNANMDTRGSEQLIINVNALGGNGIVTNTSGYVYSGTSVNINSADGQSALVVKGTTTDIQQAGNLTSQSTSSAVVDLTQLSNPTSTLGFANSGKITASGGGLAVDAATHSGKVNFSNTGSGNITGGVALGSGGNSILLRDSSSVDDVTTGNGNNTITVQNAAKLTGTLTAGDGANTVNLKDTSQTNAVTLGNGGNVVNVYGGTLNGTLLSGSGSDRYSLIGVNVGNATPAQSVNAFSTLNGGAGIDLLTATQKTWYTLTDPNNIQNIENLSVEQNSTFEVKNINLALTDAGAGTNIVSLDSGSTYFINFDATSTDYLLQQNIRGDGTIRTNTNGKMFDFGNADYTRDNFTGTLALGNGRMNVDGDNTIALTNATLQLDTDGVGILEKGLPTQVIGGLRFNGGTLLVEEGFIGSKQNQLHSHLQVTDLDVRGDGTVNVIADGFDNDYNPQQQLEDLSRKSLLRQDEGNPLVAIVNATGTVLGKAVDLDLVLTDPNGNPLPDDRDQDQDIRQNNETVAIGTYGIGGTTGTLGDGLYAAYLLKQIDILNGKTVNLETSPGDTNNSLDLSAKLTGTGNVSINAYGTYLSLSNNNNNYTGSTVVNHGILILGDNNVLGQANQHTSALNLVTNTQVQFGSTTQYVGQLNSQRSSLVALEQGTLNISNGGVVNGQITSAANAFLKVNGGTLDVTAANTGYHGTTAIAAPATTNIYHVAGLGDGAISLAGILNVTKAAPGNLMNAISGSGKANIVNGSDVNLTGNNSGFSGSFNIDAKSTLRASSAQNIGDDTPSSVTRAAPLASGTPAAIHNSGSLWLTNAQAKTWTVNNLIDGTGDVYKQGGGTLALTQSAAQYTGKTYVNQGALTAGEVASAITVKSSLVNIAQGAQFGGYGSIAGSVDNKGTFNVGGLDKAELKKATTYSVNGSFSNAGSIILGSDSVTGSTLNVGGDYVSKGGALYLNTVLNKGFAETDTDQMRVGGSVRNDGGPTRIYVQNVLGKGAFTQPDAIKVVDVKGGTDGSAFVLGRPTVIGIYEYRLSKGTKDNSWYLSSFNPVYPPGENVGEPNLHYVNPMIGGFAANQNALSLFNMTLHDRLGEPQYAESRRQDDDLAHSLWMRVVGSHQRYNAISDQVRLDGHSTVVQLGNDLIHWSDNNDWRGRAGIMGGFGNQKMSSKSRRTGSEATANVNSAYSVGVYGTLYQNDENPLGTYIDTWALYNWYSNTVAMSGYSDANYDSHGYNLSIEAGHTFVFDKDEEKQREWQFMPQAQLTYGQMTSDGVSNDAGLSIDKTKSTSLESRLGARLTRVYHFEDDQSVQPFVETNWRHQFRSNTLTFNETYQFENKQPENRYELKVGVEGQRNKNLNGWANVSYSVGDSDYREPKAMVGIKYQW</sequence>
<organism evidence="4 5">
    <name type="scientific">Leminorella richardii</name>
    <dbReference type="NCBI Taxonomy" id="158841"/>
    <lineage>
        <taxon>Bacteria</taxon>
        <taxon>Pseudomonadati</taxon>
        <taxon>Pseudomonadota</taxon>
        <taxon>Gammaproteobacteria</taxon>
        <taxon>Enterobacterales</taxon>
        <taxon>Budviciaceae</taxon>
        <taxon>Leminorella</taxon>
    </lineage>
</organism>
<keyword evidence="2" id="KW-0843">Virulence</keyword>
<dbReference type="InterPro" id="IPR024973">
    <property type="entry name" value="ESPR"/>
</dbReference>
<dbReference type="InterPro" id="IPR051551">
    <property type="entry name" value="Autotransporter_adhesion"/>
</dbReference>
<dbReference type="InterPro" id="IPR011050">
    <property type="entry name" value="Pectin_lyase_fold/virulence"/>
</dbReference>
<accession>A0A2X4VAF8</accession>
<dbReference type="CDD" id="cd01344">
    <property type="entry name" value="PL2_Passenger_AT"/>
    <property type="match status" value="1"/>
</dbReference>
<dbReference type="NCBIfam" id="TIGR01414">
    <property type="entry name" value="autotrans_barl"/>
    <property type="match status" value="1"/>
</dbReference>
<reference evidence="4 5" key="1">
    <citation type="submission" date="2018-06" db="EMBL/GenBank/DDBJ databases">
        <authorList>
            <consortium name="Pathogen Informatics"/>
            <person name="Doyle S."/>
        </authorList>
    </citation>
    <scope>NUCLEOTIDE SEQUENCE [LARGE SCALE GENOMIC DNA]</scope>
    <source>
        <strain evidence="4 5">NCTC12151</strain>
    </source>
</reference>
<dbReference type="RefSeq" id="WP_111741527.1">
    <property type="nucleotide sequence ID" value="NZ_LR698987.1"/>
</dbReference>
<dbReference type="Pfam" id="PF03797">
    <property type="entry name" value="Autotransporter"/>
    <property type="match status" value="1"/>
</dbReference>
<name>A0A2X4VAF8_9GAMM</name>
<proteinExistence type="predicted"/>
<dbReference type="InterPro" id="IPR005546">
    <property type="entry name" value="Autotransporte_beta"/>
</dbReference>
<feature type="domain" description="Autotransporter" evidence="3">
    <location>
        <begin position="2201"/>
        <end position="2484"/>
    </location>
</feature>